<reference evidence="1" key="1">
    <citation type="submission" date="2020-03" db="EMBL/GenBank/DDBJ databases">
        <title>The deep terrestrial virosphere.</title>
        <authorList>
            <person name="Holmfeldt K."/>
            <person name="Nilsson E."/>
            <person name="Simone D."/>
            <person name="Lopez-Fernandez M."/>
            <person name="Wu X."/>
            <person name="de Brujin I."/>
            <person name="Lundin D."/>
            <person name="Andersson A."/>
            <person name="Bertilsson S."/>
            <person name="Dopson M."/>
        </authorList>
    </citation>
    <scope>NUCLEOTIDE SEQUENCE</scope>
    <source>
        <strain evidence="2">MM415A00929</strain>
        <strain evidence="1">MM415B00326</strain>
    </source>
</reference>
<dbReference type="EMBL" id="MT141561">
    <property type="protein sequence ID" value="QJA66846.1"/>
    <property type="molecule type" value="Genomic_DNA"/>
</dbReference>
<sequence>MKPAKHIKKFYDLIHKMTMHGHIDTPDKYVAVQDIEIAVHKLRQAFEFTGEIKK</sequence>
<dbReference type="EMBL" id="MT142372">
    <property type="protein sequence ID" value="QJA79212.1"/>
    <property type="molecule type" value="Genomic_DNA"/>
</dbReference>
<proteinExistence type="predicted"/>
<evidence type="ECO:0000313" key="2">
    <source>
        <dbReference type="EMBL" id="QJA79212.1"/>
    </source>
</evidence>
<protein>
    <submittedName>
        <fullName evidence="1">Uncharacterized protein</fullName>
    </submittedName>
</protein>
<name>A0A6M3JAP2_9ZZZZ</name>
<gene>
    <name evidence="2" type="ORF">MM415A00929_0004</name>
    <name evidence="1" type="ORF">MM415B00326_0046</name>
</gene>
<dbReference type="AlphaFoldDB" id="A0A6M3JAP2"/>
<evidence type="ECO:0000313" key="1">
    <source>
        <dbReference type="EMBL" id="QJA66846.1"/>
    </source>
</evidence>
<accession>A0A6M3JAP2</accession>
<organism evidence="1">
    <name type="scientific">viral metagenome</name>
    <dbReference type="NCBI Taxonomy" id="1070528"/>
    <lineage>
        <taxon>unclassified sequences</taxon>
        <taxon>metagenomes</taxon>
        <taxon>organismal metagenomes</taxon>
    </lineage>
</organism>